<evidence type="ECO:0000313" key="1">
    <source>
        <dbReference type="EMBL" id="QJA67553.1"/>
    </source>
</evidence>
<protein>
    <submittedName>
        <fullName evidence="2">Uncharacterized protein</fullName>
    </submittedName>
</protein>
<proteinExistence type="predicted"/>
<sequence length="63" mass="7002">MERYEVHGDNVDEKYRMALSDLVKDSIKIAALEQANTIANNTINLMAKHIAALEGGTDARNKE</sequence>
<name>A0A6M3KPJ8_9ZZZZ</name>
<evidence type="ECO:0000313" key="2">
    <source>
        <dbReference type="EMBL" id="QJA83355.1"/>
    </source>
</evidence>
<organism evidence="2">
    <name type="scientific">viral metagenome</name>
    <dbReference type="NCBI Taxonomy" id="1070528"/>
    <lineage>
        <taxon>unclassified sequences</taxon>
        <taxon>metagenomes</taxon>
        <taxon>organismal metagenomes</taxon>
    </lineage>
</organism>
<dbReference type="AlphaFoldDB" id="A0A6M3KPJ8"/>
<dbReference type="EMBL" id="MT141573">
    <property type="protein sequence ID" value="QJA67553.1"/>
    <property type="molecule type" value="Genomic_DNA"/>
</dbReference>
<gene>
    <name evidence="2" type="ORF">MM415A00290_0007</name>
    <name evidence="1" type="ORF">MM415B00199_0008</name>
</gene>
<accession>A0A6M3KPJ8</accession>
<dbReference type="EMBL" id="MT142509">
    <property type="protein sequence ID" value="QJA83355.1"/>
    <property type="molecule type" value="Genomic_DNA"/>
</dbReference>
<reference evidence="2" key="1">
    <citation type="submission" date="2020-03" db="EMBL/GenBank/DDBJ databases">
        <title>The deep terrestrial virosphere.</title>
        <authorList>
            <person name="Holmfeldt K."/>
            <person name="Nilsson E."/>
            <person name="Simone D."/>
            <person name="Lopez-Fernandez M."/>
            <person name="Wu X."/>
            <person name="de Brujin I."/>
            <person name="Lundin D."/>
            <person name="Andersson A."/>
            <person name="Bertilsson S."/>
            <person name="Dopson M."/>
        </authorList>
    </citation>
    <scope>NUCLEOTIDE SEQUENCE</scope>
    <source>
        <strain evidence="2">MM415A00290</strain>
        <strain evidence="1">MM415B00199</strain>
    </source>
</reference>